<proteinExistence type="predicted"/>
<accession>A0A3E0VH78</accession>
<gene>
    <name evidence="1" type="ORF">B7R54_06260</name>
</gene>
<keyword evidence="2" id="KW-1185">Reference proteome</keyword>
<name>A0A3E0VH78_9MICO</name>
<evidence type="ECO:0000313" key="2">
    <source>
        <dbReference type="Proteomes" id="UP000256486"/>
    </source>
</evidence>
<dbReference type="AlphaFoldDB" id="A0A3E0VH78"/>
<comment type="caution">
    <text evidence="1">The sequence shown here is derived from an EMBL/GenBank/DDBJ whole genome shotgun (WGS) entry which is preliminary data.</text>
</comment>
<dbReference type="EMBL" id="NBWZ01000001">
    <property type="protein sequence ID" value="RFA08873.1"/>
    <property type="molecule type" value="Genomic_DNA"/>
</dbReference>
<reference evidence="1 2" key="1">
    <citation type="submission" date="2017-04" db="EMBL/GenBank/DDBJ databases">
        <title>Comparative genome analysis of Subtercola boreus.</title>
        <authorList>
            <person name="Cho Y.-J."/>
            <person name="Cho A."/>
            <person name="Kim O.-S."/>
            <person name="Lee J.-I."/>
        </authorList>
    </citation>
    <scope>NUCLEOTIDE SEQUENCE [LARGE SCALE GENOMIC DNA]</scope>
    <source>
        <strain evidence="1 2">K300</strain>
    </source>
</reference>
<sequence length="87" mass="9936">MTDQLSAPPLAADIRISILSDHEWRICDRRIPDTNAESVLGYIEKTGSFYEVMKLSTPRNLFYFTDLEHAVESFSSAIASETLRRQL</sequence>
<protein>
    <submittedName>
        <fullName evidence="1">Uncharacterized protein</fullName>
    </submittedName>
</protein>
<evidence type="ECO:0000313" key="1">
    <source>
        <dbReference type="EMBL" id="RFA08873.1"/>
    </source>
</evidence>
<dbReference type="OrthoDB" id="5120633at2"/>
<organism evidence="1 2">
    <name type="scientific">Subtercola boreus</name>
    <dbReference type="NCBI Taxonomy" id="120213"/>
    <lineage>
        <taxon>Bacteria</taxon>
        <taxon>Bacillati</taxon>
        <taxon>Actinomycetota</taxon>
        <taxon>Actinomycetes</taxon>
        <taxon>Micrococcales</taxon>
        <taxon>Microbacteriaceae</taxon>
        <taxon>Subtercola</taxon>
    </lineage>
</organism>
<dbReference type="RefSeq" id="WP_116414274.1">
    <property type="nucleotide sequence ID" value="NZ_NBWZ01000001.1"/>
</dbReference>
<dbReference type="Proteomes" id="UP000256486">
    <property type="component" value="Unassembled WGS sequence"/>
</dbReference>